<dbReference type="InterPro" id="IPR006034">
    <property type="entry name" value="Asparaginase/glutaminase-like"/>
</dbReference>
<dbReference type="PIRSF" id="PIRSF500176">
    <property type="entry name" value="L_ASNase"/>
    <property type="match status" value="1"/>
</dbReference>
<name>A0A9P8TBD6_9ASCO</name>
<dbReference type="InterPro" id="IPR037152">
    <property type="entry name" value="L-asparaginase_N_sf"/>
</dbReference>
<gene>
    <name evidence="4" type="ORF">WICMUC_003753</name>
</gene>
<comment type="caution">
    <text evidence="4">The sequence shown here is derived from an EMBL/GenBank/DDBJ whole genome shotgun (WGS) entry which is preliminary data.</text>
</comment>
<dbReference type="SMART" id="SM00870">
    <property type="entry name" value="Asparaginase"/>
    <property type="match status" value="1"/>
</dbReference>
<evidence type="ECO:0000313" key="4">
    <source>
        <dbReference type="EMBL" id="KAH3673293.1"/>
    </source>
</evidence>
<reference evidence="4" key="2">
    <citation type="submission" date="2021-01" db="EMBL/GenBank/DDBJ databases">
        <authorList>
            <person name="Schikora-Tamarit M.A."/>
        </authorList>
    </citation>
    <scope>NUCLEOTIDE SEQUENCE</scope>
    <source>
        <strain evidence="4">CBS6341</strain>
    </source>
</reference>
<keyword evidence="5" id="KW-1185">Reference proteome</keyword>
<protein>
    <recommendedName>
        <fullName evidence="1">asparaginase</fullName>
        <ecNumber evidence="1">3.5.1.1</ecNumber>
    </recommendedName>
</protein>
<evidence type="ECO:0000259" key="3">
    <source>
        <dbReference type="Pfam" id="PF00710"/>
    </source>
</evidence>
<dbReference type="AlphaFoldDB" id="A0A9P8TBD6"/>
<dbReference type="SUPFAM" id="SSF53774">
    <property type="entry name" value="Glutaminase/Asparaginase"/>
    <property type="match status" value="1"/>
</dbReference>
<proteinExistence type="predicted"/>
<dbReference type="OrthoDB" id="542841at2759"/>
<dbReference type="InterPro" id="IPR027473">
    <property type="entry name" value="L-asparaginase_C"/>
</dbReference>
<dbReference type="EMBL" id="JAEUBF010001028">
    <property type="protein sequence ID" value="KAH3673293.1"/>
    <property type="molecule type" value="Genomic_DNA"/>
</dbReference>
<dbReference type="EC" id="3.5.1.1" evidence="1"/>
<accession>A0A9P8TBD6</accession>
<feature type="domain" description="L-asparaginase N-terminal" evidence="3">
    <location>
        <begin position="107"/>
        <end position="253"/>
    </location>
</feature>
<evidence type="ECO:0000256" key="1">
    <source>
        <dbReference type="ARBA" id="ARBA00012920"/>
    </source>
</evidence>
<dbReference type="Proteomes" id="UP000769528">
    <property type="component" value="Unassembled WGS sequence"/>
</dbReference>
<dbReference type="Gene3D" id="3.40.50.40">
    <property type="match status" value="1"/>
</dbReference>
<feature type="signal peptide" evidence="2">
    <location>
        <begin position="1"/>
        <end position="18"/>
    </location>
</feature>
<evidence type="ECO:0000313" key="5">
    <source>
        <dbReference type="Proteomes" id="UP000769528"/>
    </source>
</evidence>
<dbReference type="InterPro" id="IPR027474">
    <property type="entry name" value="L-asparaginase_N"/>
</dbReference>
<dbReference type="PROSITE" id="PS51732">
    <property type="entry name" value="ASN_GLN_ASE_3"/>
    <property type="match status" value="1"/>
</dbReference>
<sequence length="395" mass="41765">MKLNTILLTSSLILGAQSLPLFERWFGSSDSEEIDSELFPVFNKDSNGTAVNGTSGGNSTFSNTTSSSTSTVKLFSFSSNFTALYNESFSVQSQGLTEVSNSSSLQLSLAEFLASQVSDATIVYEQINSTSPSNFSSSNLIELHQAIQSAEAEGVEGIVVLQDDDFLSESAFFLESTLNFTTSNTTIVLAPIFTVLEIPSTGVGNLIDSLQVASDSQKPDGATSFVVVDEYIYSGFYFDSDDTNGLVGFVSDEDVEWLYSEIKPLELSTSNITLAEAFSDANATTLPEIITLSITKNFNVDILSSITSTNIEGVVLQVPSLSILSDDALSGLGDEKIPVVLASSGFGASSSDLPDNVYTAGLLNADQAGVVLQVALASGLKGDELSELFESVYGA</sequence>
<evidence type="ECO:0000256" key="2">
    <source>
        <dbReference type="SAM" id="SignalP"/>
    </source>
</evidence>
<dbReference type="Pfam" id="PF00710">
    <property type="entry name" value="Asparaginase"/>
    <property type="match status" value="1"/>
</dbReference>
<reference evidence="4" key="1">
    <citation type="journal article" date="2021" name="Open Biol.">
        <title>Shared evolutionary footprints suggest mitochondrial oxidative damage underlies multiple complex I losses in fungi.</title>
        <authorList>
            <person name="Schikora-Tamarit M.A."/>
            <person name="Marcet-Houben M."/>
            <person name="Nosek J."/>
            <person name="Gabaldon T."/>
        </authorList>
    </citation>
    <scope>NUCLEOTIDE SEQUENCE</scope>
    <source>
        <strain evidence="4">CBS6341</strain>
    </source>
</reference>
<keyword evidence="2" id="KW-0732">Signal</keyword>
<dbReference type="GO" id="GO:0009066">
    <property type="term" value="P:aspartate family amino acid metabolic process"/>
    <property type="evidence" value="ECO:0007669"/>
    <property type="project" value="UniProtKB-ARBA"/>
</dbReference>
<organism evidence="4 5">
    <name type="scientific">Wickerhamomyces mucosus</name>
    <dbReference type="NCBI Taxonomy" id="1378264"/>
    <lineage>
        <taxon>Eukaryota</taxon>
        <taxon>Fungi</taxon>
        <taxon>Dikarya</taxon>
        <taxon>Ascomycota</taxon>
        <taxon>Saccharomycotina</taxon>
        <taxon>Saccharomycetes</taxon>
        <taxon>Phaffomycetales</taxon>
        <taxon>Wickerhamomycetaceae</taxon>
        <taxon>Wickerhamomyces</taxon>
    </lineage>
</organism>
<feature type="chain" id="PRO_5040389801" description="asparaginase" evidence="2">
    <location>
        <begin position="19"/>
        <end position="395"/>
    </location>
</feature>
<dbReference type="GO" id="GO:0004067">
    <property type="term" value="F:asparaginase activity"/>
    <property type="evidence" value="ECO:0007669"/>
    <property type="project" value="UniProtKB-UniRule"/>
</dbReference>
<dbReference type="InterPro" id="IPR036152">
    <property type="entry name" value="Asp/glu_Ase-like_sf"/>
</dbReference>
<dbReference type="PIRSF" id="PIRSF001220">
    <property type="entry name" value="L-ASNase_gatD"/>
    <property type="match status" value="1"/>
</dbReference>
<dbReference type="Gene3D" id="3.40.50.1170">
    <property type="entry name" value="L-asparaginase, N-terminal domain"/>
    <property type="match status" value="1"/>
</dbReference>